<dbReference type="Pfam" id="PF00528">
    <property type="entry name" value="BPD_transp_1"/>
    <property type="match status" value="1"/>
</dbReference>
<evidence type="ECO:0000256" key="2">
    <source>
        <dbReference type="ARBA" id="ARBA00022448"/>
    </source>
</evidence>
<sequence>MLTYIIKRLALALLVLVLVTVLLVILVQLVPGDPARAILGNHATPDLIAQVRANLGLDRSVPHQAWDFLSHAVRGDLGDDYLTGQPVTSELGASLVDTAVLTLASVVLALVVGIPAGIVAANRPGGMVDAVIRAVSVVLLSMPPYVVALLLLLWFAVDNHVLPALGAGDLSQPGDYLQHLVLPAIALAVFWWAYLARLVRASMLEVLSQPYVRTARAYGLPPRVVTLRVALKNALMPVTALTGLLLGYVLAGTVYVEVIFNRPGIGSLAISAVATRDWPVVRAIILVYAAAFVIGGLLADLAYRVLDPRLRLEDGSGVFV</sequence>
<comment type="subcellular location">
    <subcellularLocation>
        <location evidence="1 7">Cell membrane</location>
        <topology evidence="1 7">Multi-pass membrane protein</topology>
    </subcellularLocation>
</comment>
<comment type="similarity">
    <text evidence="7">Belongs to the binding-protein-dependent transport system permease family.</text>
</comment>
<dbReference type="Proteomes" id="UP000281708">
    <property type="component" value="Unassembled WGS sequence"/>
</dbReference>
<gene>
    <name evidence="9" type="ORF">D9V37_10865</name>
</gene>
<dbReference type="OrthoDB" id="147688at2"/>
<evidence type="ECO:0000256" key="6">
    <source>
        <dbReference type="ARBA" id="ARBA00023136"/>
    </source>
</evidence>
<keyword evidence="5 7" id="KW-1133">Transmembrane helix</keyword>
<protein>
    <submittedName>
        <fullName evidence="9">ABC transporter permease</fullName>
    </submittedName>
</protein>
<feature type="transmembrane region" description="Helical" evidence="7">
    <location>
        <begin position="99"/>
        <end position="122"/>
    </location>
</feature>
<dbReference type="SUPFAM" id="SSF161098">
    <property type="entry name" value="MetI-like"/>
    <property type="match status" value="1"/>
</dbReference>
<keyword evidence="2 7" id="KW-0813">Transport</keyword>
<keyword evidence="3" id="KW-1003">Cell membrane</keyword>
<organism evidence="9 10">
    <name type="scientific">Nocardioides mangrovicus</name>
    <dbReference type="NCBI Taxonomy" id="2478913"/>
    <lineage>
        <taxon>Bacteria</taxon>
        <taxon>Bacillati</taxon>
        <taxon>Actinomycetota</taxon>
        <taxon>Actinomycetes</taxon>
        <taxon>Propionibacteriales</taxon>
        <taxon>Nocardioidaceae</taxon>
        <taxon>Nocardioides</taxon>
    </lineage>
</organism>
<dbReference type="GO" id="GO:0005886">
    <property type="term" value="C:plasma membrane"/>
    <property type="evidence" value="ECO:0007669"/>
    <property type="project" value="UniProtKB-SubCell"/>
</dbReference>
<dbReference type="PANTHER" id="PTHR43163:SF6">
    <property type="entry name" value="DIPEPTIDE TRANSPORT SYSTEM PERMEASE PROTEIN DPPB-RELATED"/>
    <property type="match status" value="1"/>
</dbReference>
<evidence type="ECO:0000256" key="3">
    <source>
        <dbReference type="ARBA" id="ARBA00022475"/>
    </source>
</evidence>
<dbReference type="GO" id="GO:0055085">
    <property type="term" value="P:transmembrane transport"/>
    <property type="evidence" value="ECO:0007669"/>
    <property type="project" value="InterPro"/>
</dbReference>
<evidence type="ECO:0000313" key="10">
    <source>
        <dbReference type="Proteomes" id="UP000281708"/>
    </source>
</evidence>
<evidence type="ECO:0000259" key="8">
    <source>
        <dbReference type="PROSITE" id="PS50928"/>
    </source>
</evidence>
<evidence type="ECO:0000313" key="9">
    <source>
        <dbReference type="EMBL" id="RLV49069.1"/>
    </source>
</evidence>
<comment type="caution">
    <text evidence="9">The sequence shown here is derived from an EMBL/GenBank/DDBJ whole genome shotgun (WGS) entry which is preliminary data.</text>
</comment>
<dbReference type="PANTHER" id="PTHR43163">
    <property type="entry name" value="DIPEPTIDE TRANSPORT SYSTEM PERMEASE PROTEIN DPPB-RELATED"/>
    <property type="match status" value="1"/>
</dbReference>
<dbReference type="InterPro" id="IPR035906">
    <property type="entry name" value="MetI-like_sf"/>
</dbReference>
<dbReference type="AlphaFoldDB" id="A0A3L8P397"/>
<dbReference type="Gene3D" id="1.10.3720.10">
    <property type="entry name" value="MetI-like"/>
    <property type="match status" value="1"/>
</dbReference>
<dbReference type="InterPro" id="IPR045621">
    <property type="entry name" value="BPD_transp_1_N"/>
</dbReference>
<dbReference type="RefSeq" id="WP_121806173.1">
    <property type="nucleotide sequence ID" value="NZ_RDBE01000007.1"/>
</dbReference>
<name>A0A3L8P397_9ACTN</name>
<proteinExistence type="inferred from homology"/>
<dbReference type="EMBL" id="RDBE01000007">
    <property type="protein sequence ID" value="RLV49069.1"/>
    <property type="molecule type" value="Genomic_DNA"/>
</dbReference>
<feature type="transmembrane region" description="Helical" evidence="7">
    <location>
        <begin position="176"/>
        <end position="195"/>
    </location>
</feature>
<keyword evidence="10" id="KW-1185">Reference proteome</keyword>
<evidence type="ECO:0000256" key="1">
    <source>
        <dbReference type="ARBA" id="ARBA00004651"/>
    </source>
</evidence>
<feature type="transmembrane region" description="Helical" evidence="7">
    <location>
        <begin position="238"/>
        <end position="260"/>
    </location>
</feature>
<evidence type="ECO:0000256" key="7">
    <source>
        <dbReference type="RuleBase" id="RU363032"/>
    </source>
</evidence>
<dbReference type="Pfam" id="PF19300">
    <property type="entry name" value="BPD_transp_1_N"/>
    <property type="match status" value="1"/>
</dbReference>
<dbReference type="PROSITE" id="PS50928">
    <property type="entry name" value="ABC_TM1"/>
    <property type="match status" value="1"/>
</dbReference>
<feature type="transmembrane region" description="Helical" evidence="7">
    <location>
        <begin position="134"/>
        <end position="156"/>
    </location>
</feature>
<dbReference type="CDD" id="cd06261">
    <property type="entry name" value="TM_PBP2"/>
    <property type="match status" value="1"/>
</dbReference>
<accession>A0A3L8P397</accession>
<dbReference type="InterPro" id="IPR000515">
    <property type="entry name" value="MetI-like"/>
</dbReference>
<feature type="transmembrane region" description="Helical" evidence="7">
    <location>
        <begin position="280"/>
        <end position="303"/>
    </location>
</feature>
<evidence type="ECO:0000256" key="5">
    <source>
        <dbReference type="ARBA" id="ARBA00022989"/>
    </source>
</evidence>
<evidence type="ECO:0000256" key="4">
    <source>
        <dbReference type="ARBA" id="ARBA00022692"/>
    </source>
</evidence>
<feature type="domain" description="ABC transmembrane type-1" evidence="8">
    <location>
        <begin position="95"/>
        <end position="299"/>
    </location>
</feature>
<keyword evidence="6 7" id="KW-0472">Membrane</keyword>
<keyword evidence="4 7" id="KW-0812">Transmembrane</keyword>
<reference evidence="9 10" key="1">
    <citation type="submission" date="2018-10" db="EMBL/GenBank/DDBJ databases">
        <title>Marmoricola sp. 4Q3S-7 whole genome shotgun sequence.</title>
        <authorList>
            <person name="Li F."/>
        </authorList>
    </citation>
    <scope>NUCLEOTIDE SEQUENCE [LARGE SCALE GENOMIC DNA]</scope>
    <source>
        <strain evidence="9 10">4Q3S-7</strain>
    </source>
</reference>